<accession>A0ABY8X998</accession>
<sequence length="132" mass="15076">MLDNESFEIKKIRKKTFRMITIVGLACISILGYGVYWALFDTNRLPKGEYLTEVTSPDGAYTLKAYRINGGATTSYAIRGELVMNDKKGKSKTIYWNSREDNVAVKWIDSDTVHINGHTLNVPDEKFDFRTQ</sequence>
<evidence type="ECO:0000256" key="1">
    <source>
        <dbReference type="SAM" id="Phobius"/>
    </source>
</evidence>
<dbReference type="Pfam" id="PF17428">
    <property type="entry name" value="DUF5412"/>
    <property type="match status" value="1"/>
</dbReference>
<gene>
    <name evidence="2" type="ORF">QPK24_11680</name>
</gene>
<keyword evidence="1" id="KW-0812">Transmembrane</keyword>
<dbReference type="InterPro" id="IPR035406">
    <property type="entry name" value="DUF5412"/>
</dbReference>
<name>A0ABY8X998_9BACL</name>
<keyword evidence="1" id="KW-0472">Membrane</keyword>
<evidence type="ECO:0000313" key="2">
    <source>
        <dbReference type="EMBL" id="WIV21284.1"/>
    </source>
</evidence>
<dbReference type="EMBL" id="CP127162">
    <property type="protein sequence ID" value="WIV21284.1"/>
    <property type="molecule type" value="Genomic_DNA"/>
</dbReference>
<reference evidence="2 3" key="1">
    <citation type="submission" date="2023-06" db="EMBL/GenBank/DDBJ databases">
        <title>Paenibacillus polygonum sp. nov., an endophytic bacterium, isolated from Polygonum lapathifolium L. in Nanji Wetland National Nature Reserve, South of Poyang Lake, Jiangxi Province, China.</title>
        <authorList>
            <person name="Yu Z."/>
        </authorList>
    </citation>
    <scope>NUCLEOTIDE SEQUENCE [LARGE SCALE GENOMIC DNA]</scope>
    <source>
        <strain evidence="2 3">C31</strain>
    </source>
</reference>
<proteinExistence type="predicted"/>
<dbReference type="Proteomes" id="UP001236415">
    <property type="component" value="Chromosome"/>
</dbReference>
<dbReference type="RefSeq" id="WP_285748892.1">
    <property type="nucleotide sequence ID" value="NZ_CP127162.1"/>
</dbReference>
<feature type="transmembrane region" description="Helical" evidence="1">
    <location>
        <begin position="20"/>
        <end position="39"/>
    </location>
</feature>
<keyword evidence="3" id="KW-1185">Reference proteome</keyword>
<protein>
    <submittedName>
        <fullName evidence="2">DUF5412 domain-containing protein</fullName>
    </submittedName>
</protein>
<keyword evidence="1" id="KW-1133">Transmembrane helix</keyword>
<evidence type="ECO:0000313" key="3">
    <source>
        <dbReference type="Proteomes" id="UP001236415"/>
    </source>
</evidence>
<organism evidence="2 3">
    <name type="scientific">Paenibacillus polygoni</name>
    <dbReference type="NCBI Taxonomy" id="3050112"/>
    <lineage>
        <taxon>Bacteria</taxon>
        <taxon>Bacillati</taxon>
        <taxon>Bacillota</taxon>
        <taxon>Bacilli</taxon>
        <taxon>Bacillales</taxon>
        <taxon>Paenibacillaceae</taxon>
        <taxon>Paenibacillus</taxon>
    </lineage>
</organism>